<gene>
    <name evidence="1" type="ORF">H7T88_05790</name>
</gene>
<name>A0ABS7KF22_9BACL</name>
<organism evidence="1 2">
    <name type="scientific">Paenibacillus cucumis</name>
    <name type="common">ex Kampfer et al. 2016</name>
    <dbReference type="NCBI Taxonomy" id="1776858"/>
    <lineage>
        <taxon>Bacteria</taxon>
        <taxon>Bacillati</taxon>
        <taxon>Bacillota</taxon>
        <taxon>Bacilli</taxon>
        <taxon>Bacillales</taxon>
        <taxon>Paenibacillaceae</taxon>
        <taxon>Paenibacillus</taxon>
    </lineage>
</organism>
<protein>
    <submittedName>
        <fullName evidence="1">DNA-binding protein</fullName>
    </submittedName>
</protein>
<dbReference type="Proteomes" id="UP000706031">
    <property type="component" value="Unassembled WGS sequence"/>
</dbReference>
<reference evidence="1 2" key="1">
    <citation type="submission" date="2020-08" db="EMBL/GenBank/DDBJ databases">
        <title>Fungal Genomes of the International Space Station.</title>
        <authorList>
            <person name="Seuylemezian A."/>
            <person name="Singh N.K."/>
            <person name="Wood J."/>
            <person name="Venkateswaran K."/>
        </authorList>
    </citation>
    <scope>NUCLEOTIDE SEQUENCE [LARGE SCALE GENOMIC DNA]</scope>
    <source>
        <strain evidence="1 2">S/N-304-OC-R4</strain>
    </source>
</reference>
<comment type="caution">
    <text evidence="1">The sequence shown here is derived from an EMBL/GenBank/DDBJ whole genome shotgun (WGS) entry which is preliminary data.</text>
</comment>
<keyword evidence="2" id="KW-1185">Reference proteome</keyword>
<dbReference type="SUPFAM" id="SSF48452">
    <property type="entry name" value="TPR-like"/>
    <property type="match status" value="1"/>
</dbReference>
<evidence type="ECO:0000313" key="1">
    <source>
        <dbReference type="EMBL" id="MBY0202729.1"/>
    </source>
</evidence>
<dbReference type="EMBL" id="JACLIC010000009">
    <property type="protein sequence ID" value="MBY0202729.1"/>
    <property type="molecule type" value="Genomic_DNA"/>
</dbReference>
<accession>A0ABS7KF22</accession>
<dbReference type="InterPro" id="IPR011990">
    <property type="entry name" value="TPR-like_helical_dom_sf"/>
</dbReference>
<sequence>MRPSILKSLKPDIIVEMLDMAVAFENWNKVLETADVLYQCAQCIYEERVECQEKGGSKLHTHTERPLVYYIGWSHMMRGMAYQKLGQIDQARACIRQYATLGCMEGLDEAELQVVQEFKRKAEIYRYALEIEAGQVELLEGYVNLLLEYPEERLSGLKVITEAAVRHGWRIDFIIHMLEEKVDGSGVGLGSLNNDDMYHYCYQRALYEQWIGRPQEAVDFILKAMRVADRPGMERQIIRCTAVLESLRKMATEEQIEQYRVFLAGIK</sequence>
<dbReference type="GO" id="GO:0003677">
    <property type="term" value="F:DNA binding"/>
    <property type="evidence" value="ECO:0007669"/>
    <property type="project" value="UniProtKB-KW"/>
</dbReference>
<dbReference type="RefSeq" id="WP_221787604.1">
    <property type="nucleotide sequence ID" value="NZ_JACLIC010000009.1"/>
</dbReference>
<evidence type="ECO:0000313" key="2">
    <source>
        <dbReference type="Proteomes" id="UP000706031"/>
    </source>
</evidence>
<keyword evidence="1" id="KW-0238">DNA-binding</keyword>
<proteinExistence type="predicted"/>